<keyword evidence="4 12" id="KW-0343">GTPase activation</keyword>
<feature type="lipid moiety-binding region" description="S-palmitoyl cysteine" evidence="14">
    <location>
        <position position="3"/>
    </location>
</feature>
<dbReference type="GO" id="GO:1990075">
    <property type="term" value="C:periciliary membrane compartment"/>
    <property type="evidence" value="ECO:0007669"/>
    <property type="project" value="TreeGrafter"/>
</dbReference>
<evidence type="ECO:0000256" key="4">
    <source>
        <dbReference type="ARBA" id="ARBA00022468"/>
    </source>
</evidence>
<organism evidence="16 17">
    <name type="scientific">Mytilus galloprovincialis</name>
    <name type="common">Mediterranean mussel</name>
    <dbReference type="NCBI Taxonomy" id="29158"/>
    <lineage>
        <taxon>Eukaryota</taxon>
        <taxon>Metazoa</taxon>
        <taxon>Spiralia</taxon>
        <taxon>Lophotrochozoa</taxon>
        <taxon>Mollusca</taxon>
        <taxon>Bivalvia</taxon>
        <taxon>Autobranchia</taxon>
        <taxon>Pteriomorphia</taxon>
        <taxon>Mytilida</taxon>
        <taxon>Mytiloidea</taxon>
        <taxon>Mytilidae</taxon>
        <taxon>Mytilinae</taxon>
        <taxon>Mytilus</taxon>
    </lineage>
</organism>
<dbReference type="PROSITE" id="PS51329">
    <property type="entry name" value="C_CAP_COFACTOR_C"/>
    <property type="match status" value="1"/>
</dbReference>
<evidence type="ECO:0000256" key="1">
    <source>
        <dbReference type="ARBA" id="ARBA00004342"/>
    </source>
</evidence>
<keyword evidence="6" id="KW-0519">Myristate</keyword>
<sequence length="353" mass="40416">MGCICSKLFLWRRPRHEELQEEQPKQFSWDKRREGLRKEDYIIKDQKDATLGRVPGTVNGQQFLVQNCENCNIYVFDHSAAINIDDCVNCNFFLGPIKSSVFIRDCKNCKFILSCQQFRTRDCNKIDIFLCCNTQPIIEASSGMRFGCYQYFYPELADHFKSAGVTVFNNNWGNIHDFTQDPDEQHFSNLPEDAKIEDFLSIPLAEEFSKMNISLDVSKSVVPKTHGNRRKPSDESTLVVFFNDGSCSARAFSFINAMRSSHQECTLIQTKEVELKPEDAQRVFNTDSYNNIVQQGAVIGMEYNGDDCVETCKTEALNFMKGSVGLVFVSQSQSEAEKQIEDFYNFADMQMAV</sequence>
<evidence type="ECO:0000256" key="12">
    <source>
        <dbReference type="PIRNR" id="PIRNR037947"/>
    </source>
</evidence>
<evidence type="ECO:0000313" key="17">
    <source>
        <dbReference type="Proteomes" id="UP000596742"/>
    </source>
</evidence>
<dbReference type="InterPro" id="IPR036850">
    <property type="entry name" value="NDK-like_dom_sf"/>
</dbReference>
<feature type="lipid moiety-binding region" description="N-myristoyl glycine" evidence="14">
    <location>
        <position position="2"/>
    </location>
</feature>
<evidence type="ECO:0000256" key="9">
    <source>
        <dbReference type="ARBA" id="ARBA00023136"/>
    </source>
</evidence>
<keyword evidence="9" id="KW-0472">Membrane</keyword>
<dbReference type="GO" id="GO:0005929">
    <property type="term" value="C:cilium"/>
    <property type="evidence" value="ECO:0007669"/>
    <property type="project" value="TreeGrafter"/>
</dbReference>
<keyword evidence="7 12" id="KW-0547">Nucleotide-binding</keyword>
<evidence type="ECO:0000313" key="16">
    <source>
        <dbReference type="EMBL" id="VDI22061.1"/>
    </source>
</evidence>
<comment type="subcellular location">
    <subcellularLocation>
        <location evidence="1">Cell membrane</location>
        <topology evidence="1">Lipid-anchor</topology>
        <orientation evidence="1">Cytoplasmic side</orientation>
    </subcellularLocation>
</comment>
<comment type="function">
    <text evidence="12">Acts as a GTPase-activating protein (GAP) for tubulin in concert with tubulin-specific chaperone C, but does not enhance tubulin heterodimerization.</text>
</comment>
<evidence type="ECO:0000256" key="8">
    <source>
        <dbReference type="ARBA" id="ARBA00023134"/>
    </source>
</evidence>
<dbReference type="Gene3D" id="3.30.70.141">
    <property type="entry name" value="Nucleoside diphosphate kinase-like domain"/>
    <property type="match status" value="1"/>
</dbReference>
<keyword evidence="10" id="KW-0564">Palmitate</keyword>
<keyword evidence="8 12" id="KW-0342">GTP-binding</keyword>
<feature type="domain" description="C-CAP/cofactor C-like" evidence="15">
    <location>
        <begin position="24"/>
        <end position="180"/>
    </location>
</feature>
<dbReference type="InterPro" id="IPR036223">
    <property type="entry name" value="CAP_C_sf"/>
</dbReference>
<proteinExistence type="inferred from homology"/>
<dbReference type="GO" id="GO:0005096">
    <property type="term" value="F:GTPase activator activity"/>
    <property type="evidence" value="ECO:0007669"/>
    <property type="project" value="UniProtKB-UniRule"/>
</dbReference>
<dbReference type="Proteomes" id="UP000596742">
    <property type="component" value="Unassembled WGS sequence"/>
</dbReference>
<comment type="similarity">
    <text evidence="2 12">Belongs to the TBCC family.</text>
</comment>
<evidence type="ECO:0000256" key="6">
    <source>
        <dbReference type="ARBA" id="ARBA00022707"/>
    </source>
</evidence>
<evidence type="ECO:0000256" key="11">
    <source>
        <dbReference type="ARBA" id="ARBA00023288"/>
    </source>
</evidence>
<dbReference type="InterPro" id="IPR012945">
    <property type="entry name" value="Tubulin-bd_cofactor_C_dom"/>
</dbReference>
<dbReference type="Gene3D" id="2.160.20.70">
    <property type="match status" value="1"/>
</dbReference>
<evidence type="ECO:0000256" key="14">
    <source>
        <dbReference type="PIRSR" id="PIRSR037947-2"/>
    </source>
</evidence>
<comment type="caution">
    <text evidence="16">The sequence shown here is derived from an EMBL/GenBank/DDBJ whole genome shotgun (WGS) entry which is preliminary data.</text>
</comment>
<feature type="binding site" evidence="13">
    <location>
        <begin position="116"/>
        <end position="119"/>
    </location>
    <ligand>
        <name>GTP</name>
        <dbReference type="ChEBI" id="CHEBI:37565"/>
    </ligand>
</feature>
<dbReference type="PANTHER" id="PTHR15440:SF0">
    <property type="entry name" value="PROTEIN XRP2"/>
    <property type="match status" value="1"/>
</dbReference>
<dbReference type="SMART" id="SM00673">
    <property type="entry name" value="CARP"/>
    <property type="match status" value="2"/>
</dbReference>
<dbReference type="InterPro" id="IPR039093">
    <property type="entry name" value="XRP2"/>
</dbReference>
<evidence type="ECO:0000256" key="7">
    <source>
        <dbReference type="ARBA" id="ARBA00022741"/>
    </source>
</evidence>
<keyword evidence="5" id="KW-1003">Cell membrane</keyword>
<dbReference type="PIRSF" id="PIRSF037947">
    <property type="entry name" value="Protein_XRP2"/>
    <property type="match status" value="1"/>
</dbReference>
<dbReference type="FunFam" id="2.160.20.70:FF:000004">
    <property type="entry name" value="Protein XRP2"/>
    <property type="match status" value="1"/>
</dbReference>
<keyword evidence="17" id="KW-1185">Reference proteome</keyword>
<evidence type="ECO:0000256" key="5">
    <source>
        <dbReference type="ARBA" id="ARBA00022475"/>
    </source>
</evidence>
<dbReference type="GO" id="GO:0006892">
    <property type="term" value="P:post-Golgi vesicle-mediated transport"/>
    <property type="evidence" value="ECO:0007669"/>
    <property type="project" value="TreeGrafter"/>
</dbReference>
<dbReference type="PANTHER" id="PTHR15440">
    <property type="entry name" value="XRP2 PROTEIN"/>
    <property type="match status" value="1"/>
</dbReference>
<evidence type="ECO:0000256" key="2">
    <source>
        <dbReference type="ARBA" id="ARBA00008848"/>
    </source>
</evidence>
<dbReference type="EMBL" id="UYJE01003749">
    <property type="protein sequence ID" value="VDI22061.1"/>
    <property type="molecule type" value="Genomic_DNA"/>
</dbReference>
<evidence type="ECO:0000259" key="15">
    <source>
        <dbReference type="PROSITE" id="PS51329"/>
    </source>
</evidence>
<dbReference type="InterPro" id="IPR016098">
    <property type="entry name" value="CAP/MinC_C"/>
</dbReference>
<dbReference type="Pfam" id="PF07986">
    <property type="entry name" value="TBCC"/>
    <property type="match status" value="1"/>
</dbReference>
<dbReference type="GO" id="GO:0005525">
    <property type="term" value="F:GTP binding"/>
    <property type="evidence" value="ECO:0007669"/>
    <property type="project" value="UniProtKB-UniRule"/>
</dbReference>
<dbReference type="InterPro" id="IPR017901">
    <property type="entry name" value="C-CAP_CF_C-like"/>
</dbReference>
<gene>
    <name evidence="16" type="ORF">MGAL_10B071115</name>
</gene>
<evidence type="ECO:0000256" key="3">
    <source>
        <dbReference type="ARBA" id="ARBA00015771"/>
    </source>
</evidence>
<protein>
    <recommendedName>
        <fullName evidence="3 12">Protein XRP2</fullName>
    </recommendedName>
</protein>
<name>A0A8B6DNU6_MYTGA</name>
<evidence type="ECO:0000256" key="13">
    <source>
        <dbReference type="PIRSR" id="PIRSR037947-1"/>
    </source>
</evidence>
<dbReference type="SUPFAM" id="SSF69340">
    <property type="entry name" value="C-terminal domain of adenylylcyclase associated protein"/>
    <property type="match status" value="1"/>
</dbReference>
<evidence type="ECO:0000256" key="10">
    <source>
        <dbReference type="ARBA" id="ARBA00023139"/>
    </source>
</evidence>
<dbReference type="InterPro" id="IPR006599">
    <property type="entry name" value="CARP_motif"/>
</dbReference>
<accession>A0A8B6DNU6</accession>
<reference evidence="16" key="1">
    <citation type="submission" date="2018-11" db="EMBL/GenBank/DDBJ databases">
        <authorList>
            <person name="Alioto T."/>
            <person name="Alioto T."/>
        </authorList>
    </citation>
    <scope>NUCLEOTIDE SEQUENCE</scope>
</reference>
<dbReference type="AlphaFoldDB" id="A0A8B6DNU6"/>
<dbReference type="OrthoDB" id="194775at2759"/>
<keyword evidence="11" id="KW-0449">Lipoprotein</keyword>